<evidence type="ECO:0000313" key="3">
    <source>
        <dbReference type="EMBL" id="ODN70148.1"/>
    </source>
</evidence>
<evidence type="ECO:0000256" key="1">
    <source>
        <dbReference type="SAM" id="MobiDB-lite"/>
    </source>
</evidence>
<dbReference type="PROSITE" id="PS51257">
    <property type="entry name" value="PROKAR_LIPOPROTEIN"/>
    <property type="match status" value="1"/>
</dbReference>
<dbReference type="AlphaFoldDB" id="A0A1E3H1E3"/>
<organism evidence="3 4">
    <name type="scientific">Methylobrevis pamukkalensis</name>
    <dbReference type="NCBI Taxonomy" id="1439726"/>
    <lineage>
        <taxon>Bacteria</taxon>
        <taxon>Pseudomonadati</taxon>
        <taxon>Pseudomonadota</taxon>
        <taxon>Alphaproteobacteria</taxon>
        <taxon>Hyphomicrobiales</taxon>
        <taxon>Pleomorphomonadaceae</taxon>
        <taxon>Methylobrevis</taxon>
    </lineage>
</organism>
<accession>A0A1E3H1E3</accession>
<evidence type="ECO:0000256" key="2">
    <source>
        <dbReference type="SAM" id="Phobius"/>
    </source>
</evidence>
<evidence type="ECO:0008006" key="5">
    <source>
        <dbReference type="Google" id="ProtNLM"/>
    </source>
</evidence>
<keyword evidence="2" id="KW-1133">Transmembrane helix</keyword>
<evidence type="ECO:0000313" key="4">
    <source>
        <dbReference type="Proteomes" id="UP000094622"/>
    </source>
</evidence>
<proteinExistence type="predicted"/>
<keyword evidence="2" id="KW-0812">Transmembrane</keyword>
<reference evidence="3 4" key="1">
    <citation type="submission" date="2016-07" db="EMBL/GenBank/DDBJ databases">
        <title>Draft Genome Sequence of Methylobrevis pamukkalensis PK2.</title>
        <authorList>
            <person name="Vasilenko O.V."/>
            <person name="Doronina N.V."/>
            <person name="Shmareva M.N."/>
            <person name="Tarlachkov S.V."/>
            <person name="Mustakhimov I."/>
            <person name="Trotsenko Y.A."/>
        </authorList>
    </citation>
    <scope>NUCLEOTIDE SEQUENCE [LARGE SCALE GENOMIC DNA]</scope>
    <source>
        <strain evidence="3 4">PK2</strain>
    </source>
</reference>
<keyword evidence="4" id="KW-1185">Reference proteome</keyword>
<keyword evidence="2" id="KW-0472">Membrane</keyword>
<gene>
    <name evidence="3" type="ORF">A6302_02528</name>
</gene>
<dbReference type="RefSeq" id="WP_169833565.1">
    <property type="nucleotide sequence ID" value="NZ_MCRJ01000060.1"/>
</dbReference>
<protein>
    <recommendedName>
        <fullName evidence="5">Lipoprotein</fullName>
    </recommendedName>
</protein>
<sequence>MRQPVAIRVLPPIVVIGAVAVLCWLMLAACGLDLFGWRVAWCGDGGSSMAAFARIHALEAEARDLETAARAAADCPAPPPAPEVVAQAAEPAPPAPAEPLPEGTELDLGEDFDLSQLAGCWKSTNSEILLVDMSGREVAKQVITFCFDADGRSGRKIVDPAGPDTCEPVAMDVLHEDGILRFRHGQMYCTGRIPSIVPGRIECRPGDAPESPAVCDMIDIINGVDEPQEGRMHGERFRRVAGP</sequence>
<dbReference type="EMBL" id="MCRJ01000060">
    <property type="protein sequence ID" value="ODN70148.1"/>
    <property type="molecule type" value="Genomic_DNA"/>
</dbReference>
<feature type="transmembrane region" description="Helical" evidence="2">
    <location>
        <begin position="12"/>
        <end position="37"/>
    </location>
</feature>
<feature type="region of interest" description="Disordered" evidence="1">
    <location>
        <begin position="69"/>
        <end position="101"/>
    </location>
</feature>
<comment type="caution">
    <text evidence="3">The sequence shown here is derived from an EMBL/GenBank/DDBJ whole genome shotgun (WGS) entry which is preliminary data.</text>
</comment>
<name>A0A1E3H1E3_9HYPH</name>
<dbReference type="Proteomes" id="UP000094622">
    <property type="component" value="Unassembled WGS sequence"/>
</dbReference>